<reference evidence="1" key="1">
    <citation type="submission" date="2020-05" db="EMBL/GenBank/DDBJ databases">
        <authorList>
            <person name="Chiriac C."/>
            <person name="Salcher M."/>
            <person name="Ghai R."/>
            <person name="Kavagutti S V."/>
        </authorList>
    </citation>
    <scope>NUCLEOTIDE SEQUENCE</scope>
</reference>
<accession>A0A6J6VPB6</accession>
<organism evidence="1">
    <name type="scientific">freshwater metagenome</name>
    <dbReference type="NCBI Taxonomy" id="449393"/>
    <lineage>
        <taxon>unclassified sequences</taxon>
        <taxon>metagenomes</taxon>
        <taxon>ecological metagenomes</taxon>
    </lineage>
</organism>
<dbReference type="EMBL" id="CAFBMH010000055">
    <property type="protein sequence ID" value="CAB4911913.1"/>
    <property type="molecule type" value="Genomic_DNA"/>
</dbReference>
<protein>
    <submittedName>
        <fullName evidence="1">Unannotated protein</fullName>
    </submittedName>
</protein>
<dbReference type="EMBL" id="CAFABA010000094">
    <property type="protein sequence ID" value="CAB4834369.1"/>
    <property type="molecule type" value="Genomic_DNA"/>
</dbReference>
<name>A0A6J6VPB6_9ZZZZ</name>
<evidence type="ECO:0000313" key="1">
    <source>
        <dbReference type="EMBL" id="CAB4773376.1"/>
    </source>
</evidence>
<proteinExistence type="predicted"/>
<evidence type="ECO:0000313" key="4">
    <source>
        <dbReference type="EMBL" id="CAB4989790.1"/>
    </source>
</evidence>
<dbReference type="AlphaFoldDB" id="A0A6J6VPB6"/>
<gene>
    <name evidence="1" type="ORF">UFOPK2754_03218</name>
    <name evidence="2" type="ORF">UFOPK3139_02065</name>
    <name evidence="3" type="ORF">UFOPK3543_01561</name>
    <name evidence="4" type="ORF">UFOPK3967_00927</name>
</gene>
<dbReference type="EMBL" id="CAEZYR010000201">
    <property type="protein sequence ID" value="CAB4773376.1"/>
    <property type="molecule type" value="Genomic_DNA"/>
</dbReference>
<evidence type="ECO:0000313" key="3">
    <source>
        <dbReference type="EMBL" id="CAB4911913.1"/>
    </source>
</evidence>
<sequence>MSAFANRHGTGSFRRRHLLVAVDDFTVAAGVEDEMHHFELTVRHDGSVVTAVGGTPVRWPWSPCYDSPNALAALVGLPLTATPADIAAWTDAREQCTHQFDLTTLAISHAARHVAGGANRRDYVTEVPDWNEAPFTARLWRDGDLFLDWTCSRETVLEPEQFRGAPLKQRFFAWCANNLDSDTAEAAQMLRRAVWLSPARKVDLEDMDDATESGLALAICYTSQAERMPIAIRSRNSLRDFSTSAAPLLATFEP</sequence>
<evidence type="ECO:0000313" key="2">
    <source>
        <dbReference type="EMBL" id="CAB4834369.1"/>
    </source>
</evidence>
<dbReference type="EMBL" id="CAFBOS010000042">
    <property type="protein sequence ID" value="CAB4989790.1"/>
    <property type="molecule type" value="Genomic_DNA"/>
</dbReference>